<dbReference type="SMART" id="SM00748">
    <property type="entry name" value="HEPN"/>
    <property type="match status" value="1"/>
</dbReference>
<keyword evidence="3" id="KW-1185">Reference proteome</keyword>
<evidence type="ECO:0000259" key="1">
    <source>
        <dbReference type="PROSITE" id="PS50910"/>
    </source>
</evidence>
<feature type="domain" description="HEPN" evidence="1">
    <location>
        <begin position="18"/>
        <end position="126"/>
    </location>
</feature>
<organism evidence="2 3">
    <name type="scientific">Butyricicoccus intestinisimiae</name>
    <dbReference type="NCBI Taxonomy" id="2841509"/>
    <lineage>
        <taxon>Bacteria</taxon>
        <taxon>Bacillati</taxon>
        <taxon>Bacillota</taxon>
        <taxon>Clostridia</taxon>
        <taxon>Eubacteriales</taxon>
        <taxon>Butyricicoccaceae</taxon>
        <taxon>Butyricicoccus</taxon>
    </lineage>
</organism>
<name>A0ABS6ERR8_9FIRM</name>
<protein>
    <submittedName>
        <fullName evidence="2">HEPN domain-containing protein</fullName>
    </submittedName>
</protein>
<sequence length="164" mass="19205">MARRRKGNTDSQYYYKWLEKALSDLQSARILLTWGGDEMAVAFHCQQAIEKALKGYLLFKLGRHFDGHNLTFLCRQAAMVDDRFVRYLGESAALNNYYIETRYPTDLPFEITEAQIHNIIIMAEDLFGVIRQELYASEEEPHAIQPRTETEESQIQQKEHRILC</sequence>
<proteinExistence type="predicted"/>
<evidence type="ECO:0000313" key="3">
    <source>
        <dbReference type="Proteomes" id="UP000783588"/>
    </source>
</evidence>
<comment type="caution">
    <text evidence="2">The sequence shown here is derived from an EMBL/GenBank/DDBJ whole genome shotgun (WGS) entry which is preliminary data.</text>
</comment>
<dbReference type="Pfam" id="PF05168">
    <property type="entry name" value="HEPN"/>
    <property type="match status" value="1"/>
</dbReference>
<dbReference type="PROSITE" id="PS50910">
    <property type="entry name" value="HEPN"/>
    <property type="match status" value="1"/>
</dbReference>
<reference evidence="2 3" key="1">
    <citation type="submission" date="2021-06" db="EMBL/GenBank/DDBJ databases">
        <authorList>
            <person name="Sun Q."/>
            <person name="Li D."/>
        </authorList>
    </citation>
    <scope>NUCLEOTIDE SEQUENCE [LARGE SCALE GENOMIC DNA]</scope>
    <source>
        <strain evidence="2 3">MSJd-7</strain>
    </source>
</reference>
<accession>A0ABS6ERR8</accession>
<dbReference type="InterPro" id="IPR007842">
    <property type="entry name" value="HEPN_dom"/>
</dbReference>
<evidence type="ECO:0000313" key="2">
    <source>
        <dbReference type="EMBL" id="MBU5489907.1"/>
    </source>
</evidence>
<dbReference type="RefSeq" id="WP_216469562.1">
    <property type="nucleotide sequence ID" value="NZ_JAHLQI010000002.1"/>
</dbReference>
<gene>
    <name evidence="2" type="ORF">KQI75_04615</name>
</gene>
<dbReference type="EMBL" id="JAHLQI010000002">
    <property type="protein sequence ID" value="MBU5489907.1"/>
    <property type="molecule type" value="Genomic_DNA"/>
</dbReference>
<dbReference type="Proteomes" id="UP000783588">
    <property type="component" value="Unassembled WGS sequence"/>
</dbReference>